<dbReference type="GO" id="GO:0046983">
    <property type="term" value="F:protein dimerization activity"/>
    <property type="evidence" value="ECO:0007669"/>
    <property type="project" value="InterPro"/>
</dbReference>
<protein>
    <recommendedName>
        <fullName evidence="1">HAT C-terminal dimerisation domain-containing protein</fullName>
    </recommendedName>
</protein>
<proteinExistence type="predicted"/>
<evidence type="ECO:0000259" key="1">
    <source>
        <dbReference type="Pfam" id="PF05699"/>
    </source>
</evidence>
<evidence type="ECO:0000313" key="3">
    <source>
        <dbReference type="Proteomes" id="UP001347796"/>
    </source>
</evidence>
<dbReference type="AlphaFoldDB" id="A0AAN8JQ34"/>
<accession>A0AAN8JQ34</accession>
<dbReference type="Proteomes" id="UP001347796">
    <property type="component" value="Unassembled WGS sequence"/>
</dbReference>
<feature type="domain" description="HAT C-terminal dimerisation" evidence="1">
    <location>
        <begin position="191"/>
        <end position="237"/>
    </location>
</feature>
<dbReference type="Pfam" id="PF05699">
    <property type="entry name" value="Dimer_Tnp_hAT"/>
    <property type="match status" value="1"/>
</dbReference>
<keyword evidence="3" id="KW-1185">Reference proteome</keyword>
<name>A0AAN8JQ34_PATCE</name>
<dbReference type="InterPro" id="IPR008906">
    <property type="entry name" value="HATC_C_dom"/>
</dbReference>
<dbReference type="PANTHER" id="PTHR46289:SF14">
    <property type="entry name" value="DUF4371 DOMAIN-CONTAINING PROTEIN"/>
    <property type="match status" value="1"/>
</dbReference>
<dbReference type="InterPro" id="IPR052958">
    <property type="entry name" value="IFN-induced_PKR_regulator"/>
</dbReference>
<organism evidence="2 3">
    <name type="scientific">Patella caerulea</name>
    <name type="common">Rayed Mediterranean limpet</name>
    <dbReference type="NCBI Taxonomy" id="87958"/>
    <lineage>
        <taxon>Eukaryota</taxon>
        <taxon>Metazoa</taxon>
        <taxon>Spiralia</taxon>
        <taxon>Lophotrochozoa</taxon>
        <taxon>Mollusca</taxon>
        <taxon>Gastropoda</taxon>
        <taxon>Patellogastropoda</taxon>
        <taxon>Patelloidea</taxon>
        <taxon>Patellidae</taxon>
        <taxon>Patella</taxon>
    </lineage>
</organism>
<reference evidence="2 3" key="1">
    <citation type="submission" date="2024-01" db="EMBL/GenBank/DDBJ databases">
        <title>The genome of the rayed Mediterranean limpet Patella caerulea (Linnaeus, 1758).</title>
        <authorList>
            <person name="Anh-Thu Weber A."/>
            <person name="Halstead-Nussloch G."/>
        </authorList>
    </citation>
    <scope>NUCLEOTIDE SEQUENCE [LARGE SCALE GENOMIC DNA]</scope>
    <source>
        <strain evidence="2">AATW-2023a</strain>
        <tissue evidence="2">Whole specimen</tissue>
    </source>
</reference>
<sequence>MLVMYDVLNETRMVSNTLQDLKIDYLKAADLIEVFIQELKSFNDCGRQESYFDRSYGMSSENKLFCVKRKQNPSSRLDDFVVHSTLGHRTILENPVDFQKSILNPIVDTIVEELERRLSTPNLAIFRSLSSLDPNSEKFPDFKNESALVESYDLNMEDLDLEFRHANSLKLETMKDLHDCLIPLRMGVVELRKLLQIALTLPVSGVERTFSLLKKKHLRSSMTDKRHRNLAVISVHRERAMKLGLDNVVDRFAKIYPNSRIVLV</sequence>
<dbReference type="EMBL" id="JAZGQO010000008">
    <property type="protein sequence ID" value="KAK6179089.1"/>
    <property type="molecule type" value="Genomic_DNA"/>
</dbReference>
<evidence type="ECO:0000313" key="2">
    <source>
        <dbReference type="EMBL" id="KAK6179089.1"/>
    </source>
</evidence>
<dbReference type="PANTHER" id="PTHR46289">
    <property type="entry name" value="52 KDA REPRESSOR OF THE INHIBITOR OF THE PROTEIN KINASE-LIKE PROTEIN-RELATED"/>
    <property type="match status" value="1"/>
</dbReference>
<comment type="caution">
    <text evidence="2">The sequence shown here is derived from an EMBL/GenBank/DDBJ whole genome shotgun (WGS) entry which is preliminary data.</text>
</comment>
<gene>
    <name evidence="2" type="ORF">SNE40_011525</name>
</gene>